<sequence>MPRNDHSDIRLLTIILNWRTPEMTLRAARSALDAMRGIEGGIVIVDNDSGDGSELWLREAVAAQGWAPRVRVVQSGRNGGFGAGNNAGIRAGLADGAAADFVYVLNSDAFPDAQAITALLAHMRAHPRAGLAGSQLEGEDGVPHVSAFRFPSLLSEIEGPLRFGPVSRLLGRHSVWMRMPGQSGPVDWVAGASLMMRAGMLDATGGFDEGFFLYFEETDLCRRARAAGFETHFVRESHVRHIGSVSTGMGSWTRVPEYWYDSRRRYFRRHFGAAGSAAATALHLLSGGLHRLRCLVMRRETGDPPGFLRGMIRHELGHVAGPCRASARKRA</sequence>
<reference evidence="2 3" key="1">
    <citation type="submission" date="2017-08" db="EMBL/GenBank/DDBJ databases">
        <title>Draft Genome Sequence of Loktanella cinnabarina Strain XM1, Isolated from Coastal Surface Water.</title>
        <authorList>
            <person name="Ma R."/>
            <person name="Wang J."/>
            <person name="Wang Q."/>
            <person name="Ma Z."/>
            <person name="Li J."/>
            <person name="Chen L."/>
        </authorList>
    </citation>
    <scope>NUCLEOTIDE SEQUENCE [LARGE SCALE GENOMIC DNA]</scope>
    <source>
        <strain evidence="2 3">XM1</strain>
    </source>
</reference>
<evidence type="ECO:0000313" key="3">
    <source>
        <dbReference type="Proteomes" id="UP000221860"/>
    </source>
</evidence>
<dbReference type="PANTHER" id="PTHR43179:SF7">
    <property type="entry name" value="RHAMNOSYLTRANSFERASE WBBL"/>
    <property type="match status" value="1"/>
</dbReference>
<comment type="caution">
    <text evidence="2">The sequence shown here is derived from an EMBL/GenBank/DDBJ whole genome shotgun (WGS) entry which is preliminary data.</text>
</comment>
<dbReference type="Proteomes" id="UP000221860">
    <property type="component" value="Unassembled WGS sequence"/>
</dbReference>
<dbReference type="Pfam" id="PF00535">
    <property type="entry name" value="Glycos_transf_2"/>
    <property type="match status" value="1"/>
</dbReference>
<name>A0A2G1MGL1_9RHOB</name>
<dbReference type="InterPro" id="IPR001173">
    <property type="entry name" value="Glyco_trans_2-like"/>
</dbReference>
<dbReference type="InterPro" id="IPR029044">
    <property type="entry name" value="Nucleotide-diphossugar_trans"/>
</dbReference>
<feature type="domain" description="Glycosyltransferase 2-like" evidence="1">
    <location>
        <begin position="42"/>
        <end position="141"/>
    </location>
</feature>
<dbReference type="SUPFAM" id="SSF53448">
    <property type="entry name" value="Nucleotide-diphospho-sugar transferases"/>
    <property type="match status" value="1"/>
</dbReference>
<keyword evidence="2" id="KW-0808">Transferase</keyword>
<organism evidence="2 3">
    <name type="scientific">Limimaricola cinnabarinus</name>
    <dbReference type="NCBI Taxonomy" id="1125964"/>
    <lineage>
        <taxon>Bacteria</taxon>
        <taxon>Pseudomonadati</taxon>
        <taxon>Pseudomonadota</taxon>
        <taxon>Alphaproteobacteria</taxon>
        <taxon>Rhodobacterales</taxon>
        <taxon>Paracoccaceae</taxon>
        <taxon>Limimaricola</taxon>
    </lineage>
</organism>
<proteinExistence type="predicted"/>
<dbReference type="OrthoDB" id="9771846at2"/>
<dbReference type="EMBL" id="NQWH01000011">
    <property type="protein sequence ID" value="PHP27895.1"/>
    <property type="molecule type" value="Genomic_DNA"/>
</dbReference>
<gene>
    <name evidence="2" type="ORF">CJ301_08840</name>
</gene>
<evidence type="ECO:0000313" key="2">
    <source>
        <dbReference type="EMBL" id="PHP27895.1"/>
    </source>
</evidence>
<evidence type="ECO:0000259" key="1">
    <source>
        <dbReference type="Pfam" id="PF00535"/>
    </source>
</evidence>
<protein>
    <submittedName>
        <fullName evidence="2">Glycosyl transferase</fullName>
    </submittedName>
</protein>
<accession>A0A2G1MGL1</accession>
<keyword evidence="3" id="KW-1185">Reference proteome</keyword>
<dbReference type="RefSeq" id="WP_099276704.1">
    <property type="nucleotide sequence ID" value="NZ_KZ304957.1"/>
</dbReference>
<dbReference type="AlphaFoldDB" id="A0A2G1MGL1"/>
<dbReference type="PANTHER" id="PTHR43179">
    <property type="entry name" value="RHAMNOSYLTRANSFERASE WBBL"/>
    <property type="match status" value="1"/>
</dbReference>
<dbReference type="Gene3D" id="3.90.550.10">
    <property type="entry name" value="Spore Coat Polysaccharide Biosynthesis Protein SpsA, Chain A"/>
    <property type="match status" value="1"/>
</dbReference>
<dbReference type="GO" id="GO:0016740">
    <property type="term" value="F:transferase activity"/>
    <property type="evidence" value="ECO:0007669"/>
    <property type="project" value="UniProtKB-KW"/>
</dbReference>